<reference evidence="3 4" key="1">
    <citation type="submission" date="2021-06" db="EMBL/GenBank/DDBJ databases">
        <authorList>
            <person name="Palmer J.M."/>
        </authorList>
    </citation>
    <scope>NUCLEOTIDE SEQUENCE [LARGE SCALE GENOMIC DNA]</scope>
    <source>
        <strain evidence="3 4">CL_MEX2019</strain>
        <tissue evidence="3">Muscle</tissue>
    </source>
</reference>
<keyword evidence="2" id="KW-0472">Membrane</keyword>
<feature type="transmembrane region" description="Helical" evidence="2">
    <location>
        <begin position="196"/>
        <end position="215"/>
    </location>
</feature>
<evidence type="ECO:0000256" key="2">
    <source>
        <dbReference type="SAM" id="Phobius"/>
    </source>
</evidence>
<name>A0ABU7DUP2_9TELE</name>
<proteinExistence type="predicted"/>
<comment type="caution">
    <text evidence="3">The sequence shown here is derived from an EMBL/GenBank/DDBJ whole genome shotgun (WGS) entry which is preliminary data.</text>
</comment>
<dbReference type="EMBL" id="JAHUTJ010033859">
    <property type="protein sequence ID" value="MED6277528.1"/>
    <property type="molecule type" value="Genomic_DNA"/>
</dbReference>
<keyword evidence="2" id="KW-1133">Transmembrane helix</keyword>
<protein>
    <submittedName>
        <fullName evidence="3">Uncharacterized protein</fullName>
    </submittedName>
</protein>
<feature type="transmembrane region" description="Helical" evidence="2">
    <location>
        <begin position="173"/>
        <end position="190"/>
    </location>
</feature>
<feature type="region of interest" description="Disordered" evidence="1">
    <location>
        <begin position="1"/>
        <end position="52"/>
    </location>
</feature>
<evidence type="ECO:0000313" key="4">
    <source>
        <dbReference type="Proteomes" id="UP001352852"/>
    </source>
</evidence>
<keyword evidence="4" id="KW-1185">Reference proteome</keyword>
<evidence type="ECO:0000256" key="1">
    <source>
        <dbReference type="SAM" id="MobiDB-lite"/>
    </source>
</evidence>
<dbReference type="Proteomes" id="UP001352852">
    <property type="component" value="Unassembled WGS sequence"/>
</dbReference>
<keyword evidence="2" id="KW-0812">Transmembrane</keyword>
<accession>A0ABU7DUP2</accession>
<gene>
    <name evidence="3" type="ORF">CHARACLAT_014349</name>
</gene>
<evidence type="ECO:0000313" key="3">
    <source>
        <dbReference type="EMBL" id="MED6277528.1"/>
    </source>
</evidence>
<feature type="compositionally biased region" description="Low complexity" evidence="1">
    <location>
        <begin position="9"/>
        <end position="27"/>
    </location>
</feature>
<sequence>MDTAPSGAPESSNMEEPQQPEEPTSTLPDREASLPAATPQPSSEEHQTAMSTTDALEIRQIEKETSVDHLTVISESAETSWVLDCSLTWISFLHATPPAGGWSLCPLVYLWFSVSAAGCFGVGWLTPGGCLPGPGPLGSVRPLLGGWCVPGSWAFGSMAGSARAWTAAGGARGLVAAAPWGFCTVAAGWFPWDSPLLFSGGVAVVPAVVLLGFLCF</sequence>
<organism evidence="3 4">
    <name type="scientific">Characodon lateralis</name>
    <dbReference type="NCBI Taxonomy" id="208331"/>
    <lineage>
        <taxon>Eukaryota</taxon>
        <taxon>Metazoa</taxon>
        <taxon>Chordata</taxon>
        <taxon>Craniata</taxon>
        <taxon>Vertebrata</taxon>
        <taxon>Euteleostomi</taxon>
        <taxon>Actinopterygii</taxon>
        <taxon>Neopterygii</taxon>
        <taxon>Teleostei</taxon>
        <taxon>Neoteleostei</taxon>
        <taxon>Acanthomorphata</taxon>
        <taxon>Ovalentaria</taxon>
        <taxon>Atherinomorphae</taxon>
        <taxon>Cyprinodontiformes</taxon>
        <taxon>Goodeidae</taxon>
        <taxon>Characodon</taxon>
    </lineage>
</organism>